<evidence type="ECO:0000313" key="2">
    <source>
        <dbReference type="EMBL" id="PAY91178.1"/>
    </source>
</evidence>
<feature type="region of interest" description="Disordered" evidence="1">
    <location>
        <begin position="1"/>
        <end position="29"/>
    </location>
</feature>
<dbReference type="EMBL" id="NIYV01000033">
    <property type="protein sequence ID" value="PAY91178.1"/>
    <property type="molecule type" value="Genomic_DNA"/>
</dbReference>
<organism evidence="2 3">
    <name type="scientific">Shigella flexneri</name>
    <dbReference type="NCBI Taxonomy" id="623"/>
    <lineage>
        <taxon>Bacteria</taxon>
        <taxon>Pseudomonadati</taxon>
        <taxon>Pseudomonadota</taxon>
        <taxon>Gammaproteobacteria</taxon>
        <taxon>Enterobacterales</taxon>
        <taxon>Enterobacteriaceae</taxon>
        <taxon>Shigella</taxon>
    </lineage>
</organism>
<sequence length="69" mass="7501">MNGAGSAQGAANRRGPLLSRPSGNASAILTPPTPELLLCSGQKVRFDNRGWTKLLDTPAYQFYMEVLMY</sequence>
<reference evidence="3" key="1">
    <citation type="submission" date="2017-06" db="EMBL/GenBank/DDBJ databases">
        <title>WGS of SAMN07203007.</title>
        <authorList>
            <person name="Fouts D."/>
            <person name="Sutton G."/>
            <person name="Nguyen K."/>
            <person name="Thamlikitkul V."/>
        </authorList>
    </citation>
    <scope>NUCLEOTIDE SEQUENCE [LARGE SCALE GENOMIC DNA]</scope>
    <source>
        <strain evidence="3">ESBL-06065-006</strain>
    </source>
</reference>
<evidence type="ECO:0000313" key="3">
    <source>
        <dbReference type="Proteomes" id="UP000217822"/>
    </source>
</evidence>
<protein>
    <submittedName>
        <fullName evidence="2">Uncharacterized protein</fullName>
    </submittedName>
</protein>
<name>A0A7Z1J1T9_SHIFL</name>
<proteinExistence type="predicted"/>
<comment type="caution">
    <text evidence="2">The sequence shown here is derived from an EMBL/GenBank/DDBJ whole genome shotgun (WGS) entry which is preliminary data.</text>
</comment>
<dbReference type="Proteomes" id="UP000217822">
    <property type="component" value="Unassembled WGS sequence"/>
</dbReference>
<evidence type="ECO:0000256" key="1">
    <source>
        <dbReference type="SAM" id="MobiDB-lite"/>
    </source>
</evidence>
<gene>
    <name evidence="2" type="ORF">CEG97_06815</name>
</gene>
<accession>A0A7Z1J1T9</accession>
<dbReference type="AlphaFoldDB" id="A0A7Z1J1T9"/>